<dbReference type="SUPFAM" id="SSF51215">
    <property type="entry name" value="Regulatory protein AraC"/>
    <property type="match status" value="1"/>
</dbReference>
<dbReference type="Pfam" id="PF12833">
    <property type="entry name" value="HTH_18"/>
    <property type="match status" value="1"/>
</dbReference>
<dbReference type="EMBL" id="JAAIRV010000015">
    <property type="protein sequence ID" value="NSI58505.1"/>
    <property type="molecule type" value="Genomic_DNA"/>
</dbReference>
<dbReference type="SMART" id="SM00342">
    <property type="entry name" value="HTH_ARAC"/>
    <property type="match status" value="1"/>
</dbReference>
<organism evidence="6 7">
    <name type="scientific">Mediterraneibacter gnavus</name>
    <name type="common">Ruminococcus gnavus</name>
    <dbReference type="NCBI Taxonomy" id="33038"/>
    <lineage>
        <taxon>Bacteria</taxon>
        <taxon>Bacillati</taxon>
        <taxon>Bacillota</taxon>
        <taxon>Clostridia</taxon>
        <taxon>Lachnospirales</taxon>
        <taxon>Lachnospiraceae</taxon>
        <taxon>Mediterraneibacter</taxon>
    </lineage>
</organism>
<dbReference type="STRING" id="33038.GCA_900067245_01128"/>
<evidence type="ECO:0000259" key="4">
    <source>
        <dbReference type="PROSITE" id="PS01124"/>
    </source>
</evidence>
<dbReference type="RefSeq" id="WP_101884982.1">
    <property type="nucleotide sequence ID" value="NZ_AP031447.1"/>
</dbReference>
<dbReference type="InterPro" id="IPR037923">
    <property type="entry name" value="HTH-like"/>
</dbReference>
<dbReference type="AlphaFoldDB" id="A0A2N5NRA1"/>
<proteinExistence type="predicted"/>
<dbReference type="PANTHER" id="PTHR43280">
    <property type="entry name" value="ARAC-FAMILY TRANSCRIPTIONAL REGULATOR"/>
    <property type="match status" value="1"/>
</dbReference>
<keyword evidence="3" id="KW-0804">Transcription</keyword>
<dbReference type="Proteomes" id="UP001296580">
    <property type="component" value="Unassembled WGS sequence"/>
</dbReference>
<dbReference type="InterPro" id="IPR020449">
    <property type="entry name" value="Tscrpt_reg_AraC-type_HTH"/>
</dbReference>
<sequence>MILPKRIFPEAFNKKEFSSTPFAESLPFHIKECGYIRERKLIFGKKNNFNDYLLVYTLDGVASYTKNQYTQLIQPHSIVVTACNTTSTFSRNSKDWTAYYFIVSGSHARLFYNLVRTQNNIILNNPFTNILDLFMELYENCISEHDTNDFTYQSINSSLLIHHIFTALYEQTSEINTIKGLTPVQQNVVSTALKFIQENYSTTLDIDTICSEISFSKHYFCKLFKKQMGITVHQYVNEYRISKSKELLSYSKLSINSIATQVGFRNTLTFLRAFEKSMHMTPSEYRNYY</sequence>
<keyword evidence="2" id="KW-0238">DNA-binding</keyword>
<evidence type="ECO:0000313" key="6">
    <source>
        <dbReference type="EMBL" id="RHM77415.1"/>
    </source>
</evidence>
<dbReference type="PROSITE" id="PS01124">
    <property type="entry name" value="HTH_ARAC_FAMILY_2"/>
    <property type="match status" value="1"/>
</dbReference>
<name>A0A2N5NRA1_MEDGN</name>
<evidence type="ECO:0000313" key="7">
    <source>
        <dbReference type="Proteomes" id="UP000285610"/>
    </source>
</evidence>
<evidence type="ECO:0000256" key="2">
    <source>
        <dbReference type="ARBA" id="ARBA00023125"/>
    </source>
</evidence>
<feature type="domain" description="HTH araC/xylS-type" evidence="4">
    <location>
        <begin position="190"/>
        <end position="288"/>
    </location>
</feature>
<dbReference type="InterPro" id="IPR018060">
    <property type="entry name" value="HTH_AraC"/>
</dbReference>
<reference evidence="6 7" key="1">
    <citation type="submission" date="2018-08" db="EMBL/GenBank/DDBJ databases">
        <title>A genome reference for cultivated species of the human gut microbiota.</title>
        <authorList>
            <person name="Zou Y."/>
            <person name="Xue W."/>
            <person name="Luo G."/>
        </authorList>
    </citation>
    <scope>NUCLEOTIDE SEQUENCE [LARGE SCALE GENOMIC DNA]</scope>
    <source>
        <strain evidence="6 7">AF33-12</strain>
    </source>
</reference>
<dbReference type="PRINTS" id="PR00032">
    <property type="entry name" value="HTHARAC"/>
</dbReference>
<dbReference type="Proteomes" id="UP000285610">
    <property type="component" value="Unassembled WGS sequence"/>
</dbReference>
<comment type="caution">
    <text evidence="6">The sequence shown here is derived from an EMBL/GenBank/DDBJ whole genome shotgun (WGS) entry which is preliminary data.</text>
</comment>
<gene>
    <name evidence="6" type="ORF">DWZ50_07070</name>
    <name evidence="5" type="ORF">G4993_08835</name>
</gene>
<reference evidence="5" key="3">
    <citation type="submission" date="2020-02" db="EMBL/GenBank/DDBJ databases">
        <authorList>
            <person name="Littmann E."/>
            <person name="Sorbara M."/>
        </authorList>
    </citation>
    <scope>NUCLEOTIDE SEQUENCE</scope>
    <source>
        <strain evidence="5">MSK.15.32</strain>
    </source>
</reference>
<dbReference type="EMBL" id="QRQE01000014">
    <property type="protein sequence ID" value="RHM77415.1"/>
    <property type="molecule type" value="Genomic_DNA"/>
</dbReference>
<keyword evidence="1" id="KW-0805">Transcription regulation</keyword>
<evidence type="ECO:0000256" key="1">
    <source>
        <dbReference type="ARBA" id="ARBA00023015"/>
    </source>
</evidence>
<protein>
    <submittedName>
        <fullName evidence="6">AraC family transcriptional regulator</fullName>
    </submittedName>
    <submittedName>
        <fullName evidence="5">Helix-turn-helix transcriptional regulator</fullName>
    </submittedName>
</protein>
<evidence type="ECO:0000313" key="5">
    <source>
        <dbReference type="EMBL" id="NSI58505.1"/>
    </source>
</evidence>
<dbReference type="GO" id="GO:0003700">
    <property type="term" value="F:DNA-binding transcription factor activity"/>
    <property type="evidence" value="ECO:0007669"/>
    <property type="project" value="InterPro"/>
</dbReference>
<dbReference type="GO" id="GO:0043565">
    <property type="term" value="F:sequence-specific DNA binding"/>
    <property type="evidence" value="ECO:0007669"/>
    <property type="project" value="InterPro"/>
</dbReference>
<reference evidence="5" key="2">
    <citation type="journal article" date="2020" name="Cell Host Microbe">
        <title>Functional and Genomic Variation between Human-Derived Isolates of Lachnospiraceae Reveals Inter- and Intra-Species Diversity.</title>
        <authorList>
            <person name="Sorbara M.T."/>
            <person name="Littmann E.R."/>
            <person name="Fontana E."/>
            <person name="Moody T.U."/>
            <person name="Kohout C.E."/>
            <person name="Gjonbalaj M."/>
            <person name="Eaton V."/>
            <person name="Seok R."/>
            <person name="Leiner I.M."/>
            <person name="Pamer E.G."/>
        </authorList>
    </citation>
    <scope>NUCLEOTIDE SEQUENCE</scope>
    <source>
        <strain evidence="5">MSK.15.32</strain>
    </source>
</reference>
<evidence type="ECO:0000256" key="3">
    <source>
        <dbReference type="ARBA" id="ARBA00023163"/>
    </source>
</evidence>
<dbReference type="InterPro" id="IPR009057">
    <property type="entry name" value="Homeodomain-like_sf"/>
</dbReference>
<dbReference type="Gene3D" id="1.10.10.60">
    <property type="entry name" value="Homeodomain-like"/>
    <property type="match status" value="2"/>
</dbReference>
<accession>A0A2N5NRA1</accession>
<dbReference type="SUPFAM" id="SSF46689">
    <property type="entry name" value="Homeodomain-like"/>
    <property type="match status" value="2"/>
</dbReference>
<dbReference type="PANTHER" id="PTHR43280:SF10">
    <property type="entry name" value="REGULATORY PROTEIN POCR"/>
    <property type="match status" value="1"/>
</dbReference>